<feature type="compositionally biased region" description="Basic and acidic residues" evidence="2">
    <location>
        <begin position="538"/>
        <end position="549"/>
    </location>
</feature>
<evidence type="ECO:0000256" key="3">
    <source>
        <dbReference type="SAM" id="Phobius"/>
    </source>
</evidence>
<dbReference type="GO" id="GO:0006511">
    <property type="term" value="P:ubiquitin-dependent protein catabolic process"/>
    <property type="evidence" value="ECO:0007669"/>
    <property type="project" value="TreeGrafter"/>
</dbReference>
<feature type="domain" description="RING-type" evidence="4">
    <location>
        <begin position="312"/>
        <end position="354"/>
    </location>
</feature>
<feature type="compositionally biased region" description="Low complexity" evidence="2">
    <location>
        <begin position="19"/>
        <end position="49"/>
    </location>
</feature>
<dbReference type="InterPro" id="IPR001841">
    <property type="entry name" value="Znf_RING"/>
</dbReference>
<feature type="compositionally biased region" description="Low complexity" evidence="2">
    <location>
        <begin position="364"/>
        <end position="380"/>
    </location>
</feature>
<evidence type="ECO:0000313" key="6">
    <source>
        <dbReference type="Proteomes" id="UP000011777"/>
    </source>
</evidence>
<feature type="compositionally biased region" description="Basic residues" evidence="2">
    <location>
        <begin position="167"/>
        <end position="183"/>
    </location>
</feature>
<dbReference type="STRING" id="1245528.M3K6A1"/>
<dbReference type="CDD" id="cd16473">
    <property type="entry name" value="RING-H2_RNF103"/>
    <property type="match status" value="1"/>
</dbReference>
<evidence type="ECO:0000256" key="1">
    <source>
        <dbReference type="PROSITE-ProRule" id="PRU00175"/>
    </source>
</evidence>
<feature type="compositionally biased region" description="Low complexity" evidence="2">
    <location>
        <begin position="522"/>
        <end position="534"/>
    </location>
</feature>
<dbReference type="Pfam" id="PF13639">
    <property type="entry name" value="zf-RING_2"/>
    <property type="match status" value="1"/>
</dbReference>
<keyword evidence="1" id="KW-0479">Metal-binding</keyword>
<dbReference type="InterPro" id="IPR013083">
    <property type="entry name" value="Znf_RING/FYVE/PHD"/>
</dbReference>
<dbReference type="GO" id="GO:0008270">
    <property type="term" value="F:zinc ion binding"/>
    <property type="evidence" value="ECO:0007669"/>
    <property type="project" value="UniProtKB-KW"/>
</dbReference>
<dbReference type="PANTHER" id="PTHR22765">
    <property type="entry name" value="RING FINGER AND PROTEASE ASSOCIATED DOMAIN-CONTAINING"/>
    <property type="match status" value="1"/>
</dbReference>
<feature type="region of interest" description="Disordered" evidence="2">
    <location>
        <begin position="1"/>
        <end position="51"/>
    </location>
</feature>
<dbReference type="PROSITE" id="PS50089">
    <property type="entry name" value="ZF_RING_2"/>
    <property type="match status" value="1"/>
</dbReference>
<reference evidence="5 6" key="1">
    <citation type="submission" date="2013-02" db="EMBL/GenBank/DDBJ databases">
        <title>Genome sequence of Candida maltosa Xu316, a potential industrial strain for xylitol and ethanol production.</title>
        <authorList>
            <person name="Yu J."/>
            <person name="Wang Q."/>
            <person name="Geng X."/>
            <person name="Bao W."/>
            <person name="He P."/>
            <person name="Cai J."/>
        </authorList>
    </citation>
    <scope>NUCLEOTIDE SEQUENCE [LARGE SCALE GENOMIC DNA]</scope>
    <source>
        <strain evidence="6">Xu316</strain>
    </source>
</reference>
<keyword evidence="1" id="KW-0863">Zinc-finger</keyword>
<dbReference type="EMBL" id="AOGT01000291">
    <property type="protein sequence ID" value="EMG50344.1"/>
    <property type="molecule type" value="Genomic_DNA"/>
</dbReference>
<feature type="transmembrane region" description="Helical" evidence="3">
    <location>
        <begin position="60"/>
        <end position="81"/>
    </location>
</feature>
<dbReference type="AlphaFoldDB" id="M3K6A1"/>
<keyword evidence="3" id="KW-0812">Transmembrane</keyword>
<organism evidence="5 6">
    <name type="scientific">Candida maltosa (strain Xu316)</name>
    <name type="common">Yeast</name>
    <dbReference type="NCBI Taxonomy" id="1245528"/>
    <lineage>
        <taxon>Eukaryota</taxon>
        <taxon>Fungi</taxon>
        <taxon>Dikarya</taxon>
        <taxon>Ascomycota</taxon>
        <taxon>Saccharomycotina</taxon>
        <taxon>Pichiomycetes</taxon>
        <taxon>Debaryomycetaceae</taxon>
        <taxon>Candida/Lodderomyces clade</taxon>
        <taxon>Candida</taxon>
    </lineage>
</organism>
<dbReference type="OrthoDB" id="8062037at2759"/>
<dbReference type="OMA" id="KRDYFFK"/>
<feature type="region of interest" description="Disordered" evidence="2">
    <location>
        <begin position="364"/>
        <end position="406"/>
    </location>
</feature>
<sequence length="549" mass="62723">MSNPQPSTFLQQATDFPFPTSTSSSRSGGSLPTTNPNNSNNSNSNNNSSQQVIGSTPSTVLFFLALGVGVVIALLFIFFTLRYFIRSKYGVNITGFSRRNYYNYQQSQLSNTTNSSSNGSIVNEHTFAHIFTTTEVQDQLEYIRQHHYLRGEIIDRRLNGQMSTAARRNRRRRRGRRGRRGRYSKMKKLTAEEVELLFPKKTYHDWLNGGKERDVENREDILYEEPEDTTVSSDNNNDNDNNIGGSVAMVDDEDHDNHTLYTANTSKRVASPSNEIEMKQLNLVHSENDITDAKTDTINDDIHSLHFDSGSCAICLEMIEDEDVVRGLICGHVFHAECLDPWLTKRRACCPMCKRDYLFKRDYQANNNNNNSGSTAATTRTTDENTDQQQQSQQQENDDGEESDDSLDIDLDELRNDPALQLMLQELIPASERVRILLNDERYNHLNLPERGEEIAKQKYGGFFLKKLWWKIMGISKRDFFNWAVLKIVQEYRMEHPNDDTDTTTTTNNNNGENESTQDQAGETTTITTTTGEIDISDATRREMVDNRV</sequence>
<evidence type="ECO:0000259" key="4">
    <source>
        <dbReference type="PROSITE" id="PS50089"/>
    </source>
</evidence>
<dbReference type="HOGENOM" id="CLU_032653_0_0_1"/>
<feature type="compositionally biased region" description="Polar residues" evidence="2">
    <location>
        <begin position="512"/>
        <end position="521"/>
    </location>
</feature>
<dbReference type="eggNOG" id="KOG4628">
    <property type="taxonomic scope" value="Eukaryota"/>
</dbReference>
<evidence type="ECO:0000313" key="5">
    <source>
        <dbReference type="EMBL" id="EMG50344.1"/>
    </source>
</evidence>
<gene>
    <name evidence="5" type="ORF">G210_4618</name>
</gene>
<dbReference type="InterPro" id="IPR051826">
    <property type="entry name" value="E3_ubiquitin-ligase_domain"/>
</dbReference>
<name>M3K6A1_CANMX</name>
<keyword evidence="6" id="KW-1185">Reference proteome</keyword>
<feature type="compositionally biased region" description="Acidic residues" evidence="2">
    <location>
        <begin position="396"/>
        <end position="406"/>
    </location>
</feature>
<dbReference type="SUPFAM" id="SSF57850">
    <property type="entry name" value="RING/U-box"/>
    <property type="match status" value="1"/>
</dbReference>
<keyword evidence="1" id="KW-0862">Zinc</keyword>
<proteinExistence type="predicted"/>
<dbReference type="GO" id="GO:0005737">
    <property type="term" value="C:cytoplasm"/>
    <property type="evidence" value="ECO:0007669"/>
    <property type="project" value="TreeGrafter"/>
</dbReference>
<dbReference type="SMART" id="SM00184">
    <property type="entry name" value="RING"/>
    <property type="match status" value="1"/>
</dbReference>
<keyword evidence="3" id="KW-0472">Membrane</keyword>
<dbReference type="PANTHER" id="PTHR22765:SF416">
    <property type="entry name" value="E3 UBIQUITIN-PROTEIN LIGASE GODZILLA"/>
    <property type="match status" value="1"/>
</dbReference>
<dbReference type="Gene3D" id="3.30.40.10">
    <property type="entry name" value="Zinc/RING finger domain, C3HC4 (zinc finger)"/>
    <property type="match status" value="1"/>
</dbReference>
<protein>
    <recommendedName>
        <fullName evidence="4">RING-type domain-containing protein</fullName>
    </recommendedName>
</protein>
<comment type="caution">
    <text evidence="5">The sequence shown here is derived from an EMBL/GenBank/DDBJ whole genome shotgun (WGS) entry which is preliminary data.</text>
</comment>
<feature type="region of interest" description="Disordered" evidence="2">
    <location>
        <begin position="226"/>
        <end position="246"/>
    </location>
</feature>
<feature type="region of interest" description="Disordered" evidence="2">
    <location>
        <begin position="496"/>
        <end position="549"/>
    </location>
</feature>
<keyword evidence="3" id="KW-1133">Transmembrane helix</keyword>
<dbReference type="GO" id="GO:0061630">
    <property type="term" value="F:ubiquitin protein ligase activity"/>
    <property type="evidence" value="ECO:0007669"/>
    <property type="project" value="TreeGrafter"/>
</dbReference>
<evidence type="ECO:0000256" key="2">
    <source>
        <dbReference type="SAM" id="MobiDB-lite"/>
    </source>
</evidence>
<dbReference type="Proteomes" id="UP000011777">
    <property type="component" value="Unassembled WGS sequence"/>
</dbReference>
<accession>M3K6A1</accession>
<feature type="compositionally biased region" description="Polar residues" evidence="2">
    <location>
        <begin position="1"/>
        <end position="14"/>
    </location>
</feature>
<feature type="region of interest" description="Disordered" evidence="2">
    <location>
        <begin position="160"/>
        <end position="183"/>
    </location>
</feature>